<keyword evidence="1" id="KW-0812">Transmembrane</keyword>
<dbReference type="Proteomes" id="UP001607302">
    <property type="component" value="Unassembled WGS sequence"/>
</dbReference>
<keyword evidence="3" id="KW-1185">Reference proteome</keyword>
<keyword evidence="1" id="KW-0472">Membrane</keyword>
<accession>A0ABD2AR17</accession>
<evidence type="ECO:0000313" key="2">
    <source>
        <dbReference type="EMBL" id="KAL2722752.1"/>
    </source>
</evidence>
<gene>
    <name evidence="2" type="ORF">V1478_009615</name>
</gene>
<protein>
    <submittedName>
        <fullName evidence="2">Uncharacterized protein</fullName>
    </submittedName>
</protein>
<dbReference type="AlphaFoldDB" id="A0ABD2AR17"/>
<evidence type="ECO:0000256" key="1">
    <source>
        <dbReference type="SAM" id="Phobius"/>
    </source>
</evidence>
<keyword evidence="1" id="KW-1133">Transmembrane helix</keyword>
<evidence type="ECO:0000313" key="3">
    <source>
        <dbReference type="Proteomes" id="UP001607302"/>
    </source>
</evidence>
<dbReference type="EMBL" id="JAUDFV010000141">
    <property type="protein sequence ID" value="KAL2722752.1"/>
    <property type="molecule type" value="Genomic_DNA"/>
</dbReference>
<feature type="transmembrane region" description="Helical" evidence="1">
    <location>
        <begin position="49"/>
        <end position="72"/>
    </location>
</feature>
<name>A0ABD2AR17_VESSQ</name>
<proteinExistence type="predicted"/>
<organism evidence="2 3">
    <name type="scientific">Vespula squamosa</name>
    <name type="common">Southern yellow jacket</name>
    <name type="synonym">Wasp</name>
    <dbReference type="NCBI Taxonomy" id="30214"/>
    <lineage>
        <taxon>Eukaryota</taxon>
        <taxon>Metazoa</taxon>
        <taxon>Ecdysozoa</taxon>
        <taxon>Arthropoda</taxon>
        <taxon>Hexapoda</taxon>
        <taxon>Insecta</taxon>
        <taxon>Pterygota</taxon>
        <taxon>Neoptera</taxon>
        <taxon>Endopterygota</taxon>
        <taxon>Hymenoptera</taxon>
        <taxon>Apocrita</taxon>
        <taxon>Aculeata</taxon>
        <taxon>Vespoidea</taxon>
        <taxon>Vespidae</taxon>
        <taxon>Vespinae</taxon>
        <taxon>Vespula</taxon>
    </lineage>
</organism>
<reference evidence="2 3" key="1">
    <citation type="journal article" date="2024" name="Ann. Entomol. Soc. Am.">
        <title>Genomic analyses of the southern and eastern yellowjacket wasps (Hymenoptera: Vespidae) reveal evolutionary signatures of social life.</title>
        <authorList>
            <person name="Catto M.A."/>
            <person name="Caine P.B."/>
            <person name="Orr S.E."/>
            <person name="Hunt B.G."/>
            <person name="Goodisman M.A.D."/>
        </authorList>
    </citation>
    <scope>NUCLEOTIDE SEQUENCE [LARGE SCALE GENOMIC DNA]</scope>
    <source>
        <strain evidence="2">233</strain>
        <tissue evidence="2">Head and thorax</tissue>
    </source>
</reference>
<comment type="caution">
    <text evidence="2">The sequence shown here is derived from an EMBL/GenBank/DDBJ whole genome shotgun (WGS) entry which is preliminary data.</text>
</comment>
<sequence>MLLLSKLKTYIYKLRIFRRYNLEFQHFSYPSQVNPQLSLILYLNIKQTYVIVVDHSNCLINCATLIIILFSVKMQLIKSFAFKFEINAKV</sequence>